<dbReference type="GO" id="GO:0012505">
    <property type="term" value="C:endomembrane system"/>
    <property type="evidence" value="ECO:0007669"/>
    <property type="project" value="UniProtKB-SubCell"/>
</dbReference>
<dbReference type="PANTHER" id="PTHR23510">
    <property type="entry name" value="INNER MEMBRANE TRANSPORT PROTEIN YAJR"/>
    <property type="match status" value="1"/>
</dbReference>
<organism evidence="8 9">
    <name type="scientific">Oryzias sinensis</name>
    <name type="common">Chinese medaka</name>
    <dbReference type="NCBI Taxonomy" id="183150"/>
    <lineage>
        <taxon>Eukaryota</taxon>
        <taxon>Metazoa</taxon>
        <taxon>Chordata</taxon>
        <taxon>Craniata</taxon>
        <taxon>Vertebrata</taxon>
        <taxon>Euteleostomi</taxon>
        <taxon>Actinopterygii</taxon>
        <taxon>Neopterygii</taxon>
        <taxon>Teleostei</taxon>
        <taxon>Neoteleostei</taxon>
        <taxon>Acanthomorphata</taxon>
        <taxon>Ovalentaria</taxon>
        <taxon>Atherinomorphae</taxon>
        <taxon>Beloniformes</taxon>
        <taxon>Adrianichthyidae</taxon>
        <taxon>Oryziinae</taxon>
        <taxon>Oryzias</taxon>
    </lineage>
</organism>
<dbReference type="SUPFAM" id="SSF103473">
    <property type="entry name" value="MFS general substrate transporter"/>
    <property type="match status" value="1"/>
</dbReference>
<keyword evidence="4 6" id="KW-1133">Transmembrane helix</keyword>
<feature type="domain" description="Major facilitator superfamily (MFS) profile" evidence="7">
    <location>
        <begin position="1"/>
        <end position="196"/>
    </location>
</feature>
<dbReference type="PANTHER" id="PTHR23510:SF3">
    <property type="entry name" value="MAJOR FACILITATOR SUPERFAMILY DOMAIN-CONTAINING PROTEIN 8"/>
    <property type="match status" value="1"/>
</dbReference>
<evidence type="ECO:0000256" key="6">
    <source>
        <dbReference type="SAM" id="Phobius"/>
    </source>
</evidence>
<reference evidence="8" key="1">
    <citation type="submission" date="2025-08" db="UniProtKB">
        <authorList>
            <consortium name="Ensembl"/>
        </authorList>
    </citation>
    <scope>IDENTIFICATION</scope>
</reference>
<keyword evidence="3 6" id="KW-0812">Transmembrane</keyword>
<dbReference type="GO" id="GO:0022857">
    <property type="term" value="F:transmembrane transporter activity"/>
    <property type="evidence" value="ECO:0007669"/>
    <property type="project" value="InterPro"/>
</dbReference>
<keyword evidence="5 6" id="KW-0472">Membrane</keyword>
<evidence type="ECO:0000256" key="1">
    <source>
        <dbReference type="ARBA" id="ARBA00004127"/>
    </source>
</evidence>
<keyword evidence="2" id="KW-0813">Transport</keyword>
<feature type="transmembrane region" description="Helical" evidence="6">
    <location>
        <begin position="70"/>
        <end position="87"/>
    </location>
</feature>
<dbReference type="InterPro" id="IPR051068">
    <property type="entry name" value="MFS_Domain-Containing_Protein"/>
</dbReference>
<dbReference type="AlphaFoldDB" id="A0A8C7WXI7"/>
<keyword evidence="9" id="KW-1185">Reference proteome</keyword>
<dbReference type="PROSITE" id="PS50850">
    <property type="entry name" value="MFS"/>
    <property type="match status" value="1"/>
</dbReference>
<dbReference type="InterPro" id="IPR011701">
    <property type="entry name" value="MFS"/>
</dbReference>
<feature type="transmembrane region" description="Helical" evidence="6">
    <location>
        <begin position="99"/>
        <end position="119"/>
    </location>
</feature>
<evidence type="ECO:0000256" key="2">
    <source>
        <dbReference type="ARBA" id="ARBA00022448"/>
    </source>
</evidence>
<feature type="transmembrane region" description="Helical" evidence="6">
    <location>
        <begin position="173"/>
        <end position="193"/>
    </location>
</feature>
<name>A0A8C7WXI7_9TELE</name>
<dbReference type="Ensembl" id="ENSOSIT00000004912.1">
    <property type="protein sequence ID" value="ENSOSIP00000004596.1"/>
    <property type="gene ID" value="ENSOSIG00000003114.1"/>
</dbReference>
<evidence type="ECO:0000259" key="7">
    <source>
        <dbReference type="PROSITE" id="PS50850"/>
    </source>
</evidence>
<evidence type="ECO:0000256" key="5">
    <source>
        <dbReference type="ARBA" id="ARBA00023136"/>
    </source>
</evidence>
<feature type="transmembrane region" description="Helical" evidence="6">
    <location>
        <begin position="38"/>
        <end position="58"/>
    </location>
</feature>
<sequence>YAYFFKNTNLTTITMNQRRFASPALCSLKVDSGADASFLGWMVAAYSLGQMVASPLFGWWSNHRPRREPLVCSILINLAANIYYAYAHLPKTNNKYHLLMSRAFVGFGAGNVAVVRSYVAGATSLRERTGAMANMSACQALGFILGPALQAGLSFIGEEGVTVDIIKLQLSMYTTPALLAALFGIINILLVVLKMH</sequence>
<reference evidence="8" key="2">
    <citation type="submission" date="2025-09" db="UniProtKB">
        <authorList>
            <consortium name="Ensembl"/>
        </authorList>
    </citation>
    <scope>IDENTIFICATION</scope>
</reference>
<feature type="transmembrane region" description="Helical" evidence="6">
    <location>
        <begin position="131"/>
        <end position="153"/>
    </location>
</feature>
<comment type="subcellular location">
    <subcellularLocation>
        <location evidence="1">Endomembrane system</location>
        <topology evidence="1">Multi-pass membrane protein</topology>
    </subcellularLocation>
</comment>
<dbReference type="Pfam" id="PF07690">
    <property type="entry name" value="MFS_1"/>
    <property type="match status" value="1"/>
</dbReference>
<evidence type="ECO:0000256" key="4">
    <source>
        <dbReference type="ARBA" id="ARBA00022989"/>
    </source>
</evidence>
<dbReference type="InterPro" id="IPR036259">
    <property type="entry name" value="MFS_trans_sf"/>
</dbReference>
<dbReference type="GO" id="GO:0005765">
    <property type="term" value="C:lysosomal membrane"/>
    <property type="evidence" value="ECO:0007669"/>
    <property type="project" value="TreeGrafter"/>
</dbReference>
<dbReference type="Proteomes" id="UP000694383">
    <property type="component" value="Unplaced"/>
</dbReference>
<accession>A0A8C7WXI7</accession>
<proteinExistence type="predicted"/>
<dbReference type="InterPro" id="IPR020846">
    <property type="entry name" value="MFS_dom"/>
</dbReference>
<dbReference type="Gene3D" id="1.20.1250.20">
    <property type="entry name" value="MFS general substrate transporter like domains"/>
    <property type="match status" value="1"/>
</dbReference>
<dbReference type="GeneTree" id="ENSGT00530000063854"/>
<protein>
    <submittedName>
        <fullName evidence="8">Major facilitator superfamily domain containing 8</fullName>
    </submittedName>
</protein>
<evidence type="ECO:0000313" key="9">
    <source>
        <dbReference type="Proteomes" id="UP000694383"/>
    </source>
</evidence>
<evidence type="ECO:0000256" key="3">
    <source>
        <dbReference type="ARBA" id="ARBA00022692"/>
    </source>
</evidence>
<evidence type="ECO:0000313" key="8">
    <source>
        <dbReference type="Ensembl" id="ENSOSIP00000004596.1"/>
    </source>
</evidence>